<dbReference type="Proteomes" id="UP001491310">
    <property type="component" value="Unassembled WGS sequence"/>
</dbReference>
<name>A0ABR2YCR8_9CHLO</name>
<dbReference type="EMBL" id="JALJOT010000016">
    <property type="protein sequence ID" value="KAK9902209.1"/>
    <property type="molecule type" value="Genomic_DNA"/>
</dbReference>
<gene>
    <name evidence="2" type="ORF">WJX75_007818</name>
</gene>
<feature type="chain" id="PRO_5047207837" evidence="1">
    <location>
        <begin position="28"/>
        <end position="306"/>
    </location>
</feature>
<feature type="signal peptide" evidence="1">
    <location>
        <begin position="1"/>
        <end position="27"/>
    </location>
</feature>
<sequence>MHLPPSTGVMQLYLMMLLPLWSNRCTSKRVRSQPGTAQDKGVQGVSPEVEVNLVEDLRLAGNEFFRRKQYRVAELLYRSGLGLMVLGPEGIVTASAHHIKQHSAKLHTEEACPLLSLEDNRRAATLLLNLAQTLLKLPSPSRQATKAALEAITICERGKSHLDHISLQQSQTDGTSVAGCATDMSSDALNGLTSKAIIRKAAALERERLESLEEFLQEYHCTWLYDVPAQMWALISSASDCHHRARAEVLEMDEKPYKAMARRNFIGVFSCGLYEDGAVFAVRYTSKRSGQDGRDCYILTHWWKIM</sequence>
<reference evidence="2 3" key="1">
    <citation type="journal article" date="2024" name="Nat. Commun.">
        <title>Phylogenomics reveals the evolutionary origins of lichenization in chlorophyte algae.</title>
        <authorList>
            <person name="Puginier C."/>
            <person name="Libourel C."/>
            <person name="Otte J."/>
            <person name="Skaloud P."/>
            <person name="Haon M."/>
            <person name="Grisel S."/>
            <person name="Petersen M."/>
            <person name="Berrin J.G."/>
            <person name="Delaux P.M."/>
            <person name="Dal Grande F."/>
            <person name="Keller J."/>
        </authorList>
    </citation>
    <scope>NUCLEOTIDE SEQUENCE [LARGE SCALE GENOMIC DNA]</scope>
    <source>
        <strain evidence="2 3">SAG 216-7</strain>
    </source>
</reference>
<protein>
    <submittedName>
        <fullName evidence="2">Uncharacterized protein</fullName>
    </submittedName>
</protein>
<keyword evidence="3" id="KW-1185">Reference proteome</keyword>
<accession>A0ABR2YCR8</accession>
<dbReference type="InterPro" id="IPR011990">
    <property type="entry name" value="TPR-like_helical_dom_sf"/>
</dbReference>
<evidence type="ECO:0000313" key="3">
    <source>
        <dbReference type="Proteomes" id="UP001491310"/>
    </source>
</evidence>
<organism evidence="2 3">
    <name type="scientific">Coccomyxa subellipsoidea</name>
    <dbReference type="NCBI Taxonomy" id="248742"/>
    <lineage>
        <taxon>Eukaryota</taxon>
        <taxon>Viridiplantae</taxon>
        <taxon>Chlorophyta</taxon>
        <taxon>core chlorophytes</taxon>
        <taxon>Trebouxiophyceae</taxon>
        <taxon>Trebouxiophyceae incertae sedis</taxon>
        <taxon>Coccomyxaceae</taxon>
        <taxon>Coccomyxa</taxon>
    </lineage>
</organism>
<dbReference type="Gene3D" id="1.25.40.10">
    <property type="entry name" value="Tetratricopeptide repeat domain"/>
    <property type="match status" value="1"/>
</dbReference>
<keyword evidence="1" id="KW-0732">Signal</keyword>
<evidence type="ECO:0000256" key="1">
    <source>
        <dbReference type="SAM" id="SignalP"/>
    </source>
</evidence>
<evidence type="ECO:0000313" key="2">
    <source>
        <dbReference type="EMBL" id="KAK9902209.1"/>
    </source>
</evidence>
<comment type="caution">
    <text evidence="2">The sequence shown here is derived from an EMBL/GenBank/DDBJ whole genome shotgun (WGS) entry which is preliminary data.</text>
</comment>
<proteinExistence type="predicted"/>